<dbReference type="AlphaFoldDB" id="A0A6L5YDF8"/>
<dbReference type="PANTHER" id="PTHR43214">
    <property type="entry name" value="TWO-COMPONENT RESPONSE REGULATOR"/>
    <property type="match status" value="1"/>
</dbReference>
<evidence type="ECO:0000259" key="4">
    <source>
        <dbReference type="PROSITE" id="PS50043"/>
    </source>
</evidence>
<dbReference type="PROSITE" id="PS00622">
    <property type="entry name" value="HTH_LUXR_1"/>
    <property type="match status" value="1"/>
</dbReference>
<dbReference type="Gene3D" id="3.40.50.2300">
    <property type="match status" value="1"/>
</dbReference>
<dbReference type="InterPro" id="IPR001789">
    <property type="entry name" value="Sig_transdc_resp-reg_receiver"/>
</dbReference>
<feature type="domain" description="HTH luxR-type" evidence="4">
    <location>
        <begin position="136"/>
        <end position="201"/>
    </location>
</feature>
<dbReference type="InterPro" id="IPR000792">
    <property type="entry name" value="Tscrpt_reg_LuxR_C"/>
</dbReference>
<dbReference type="CDD" id="cd06170">
    <property type="entry name" value="LuxR_C_like"/>
    <property type="match status" value="1"/>
</dbReference>
<dbReference type="EMBL" id="VUNH01000005">
    <property type="protein sequence ID" value="MST55582.1"/>
    <property type="molecule type" value="Genomic_DNA"/>
</dbReference>
<dbReference type="Proteomes" id="UP000473699">
    <property type="component" value="Unassembled WGS sequence"/>
</dbReference>
<dbReference type="CDD" id="cd17535">
    <property type="entry name" value="REC_NarL-like"/>
    <property type="match status" value="1"/>
</dbReference>
<name>A0A6L5YDF8_9BACT</name>
<dbReference type="PRINTS" id="PR00038">
    <property type="entry name" value="HTHLUXR"/>
</dbReference>
<evidence type="ECO:0000313" key="6">
    <source>
        <dbReference type="EMBL" id="MST55582.1"/>
    </source>
</evidence>
<dbReference type="Pfam" id="PF00196">
    <property type="entry name" value="GerE"/>
    <property type="match status" value="1"/>
</dbReference>
<dbReference type="GO" id="GO:0006355">
    <property type="term" value="P:regulation of DNA-templated transcription"/>
    <property type="evidence" value="ECO:0007669"/>
    <property type="project" value="InterPro"/>
</dbReference>
<feature type="modified residue" description="4-aspartylphosphate" evidence="3">
    <location>
        <position position="54"/>
    </location>
</feature>
<evidence type="ECO:0000256" key="2">
    <source>
        <dbReference type="ARBA" id="ARBA00023125"/>
    </source>
</evidence>
<evidence type="ECO:0000256" key="3">
    <source>
        <dbReference type="PROSITE-ProRule" id="PRU00169"/>
    </source>
</evidence>
<dbReference type="Pfam" id="PF00072">
    <property type="entry name" value="Response_reg"/>
    <property type="match status" value="1"/>
</dbReference>
<dbReference type="InterPro" id="IPR058245">
    <property type="entry name" value="NreC/VraR/RcsB-like_REC"/>
</dbReference>
<gene>
    <name evidence="6" type="ORF">FYJ74_05985</name>
</gene>
<dbReference type="SMART" id="SM00448">
    <property type="entry name" value="REC"/>
    <property type="match status" value="1"/>
</dbReference>
<dbReference type="PROSITE" id="PS50110">
    <property type="entry name" value="RESPONSE_REGULATORY"/>
    <property type="match status" value="1"/>
</dbReference>
<keyword evidence="1 3" id="KW-0597">Phosphoprotein</keyword>
<dbReference type="InterPro" id="IPR011006">
    <property type="entry name" value="CheY-like_superfamily"/>
</dbReference>
<dbReference type="SUPFAM" id="SSF46894">
    <property type="entry name" value="C-terminal effector domain of the bipartite response regulators"/>
    <property type="match status" value="1"/>
</dbReference>
<evidence type="ECO:0000259" key="5">
    <source>
        <dbReference type="PROSITE" id="PS50110"/>
    </source>
</evidence>
<evidence type="ECO:0000256" key="1">
    <source>
        <dbReference type="ARBA" id="ARBA00022553"/>
    </source>
</evidence>
<dbReference type="PROSITE" id="PS50043">
    <property type="entry name" value="HTH_LUXR_2"/>
    <property type="match status" value="1"/>
</dbReference>
<dbReference type="SUPFAM" id="SSF52172">
    <property type="entry name" value="CheY-like"/>
    <property type="match status" value="1"/>
</dbReference>
<reference evidence="6 7" key="1">
    <citation type="submission" date="2019-08" db="EMBL/GenBank/DDBJ databases">
        <title>In-depth cultivation of the pig gut microbiome towards novel bacterial diversity and tailored functional studies.</title>
        <authorList>
            <person name="Wylensek D."/>
            <person name="Hitch T.C.A."/>
            <person name="Clavel T."/>
        </authorList>
    </citation>
    <scope>NUCLEOTIDE SEQUENCE [LARGE SCALE GENOMIC DNA]</scope>
    <source>
        <strain evidence="6 7">SM-530-WT-4B</strain>
    </source>
</reference>
<evidence type="ECO:0000313" key="7">
    <source>
        <dbReference type="Proteomes" id="UP000473699"/>
    </source>
</evidence>
<protein>
    <submittedName>
        <fullName evidence="6">Response regulator transcription factor</fullName>
    </submittedName>
</protein>
<comment type="caution">
    <text evidence="6">The sequence shown here is derived from an EMBL/GenBank/DDBJ whole genome shotgun (WGS) entry which is preliminary data.</text>
</comment>
<dbReference type="InterPro" id="IPR039420">
    <property type="entry name" value="WalR-like"/>
</dbReference>
<dbReference type="RefSeq" id="WP_154528673.1">
    <property type="nucleotide sequence ID" value="NZ_VUNH01000005.1"/>
</dbReference>
<keyword evidence="7" id="KW-1185">Reference proteome</keyword>
<organism evidence="6 7">
    <name type="scientific">Pyramidobacter porci</name>
    <dbReference type="NCBI Taxonomy" id="2605789"/>
    <lineage>
        <taxon>Bacteria</taxon>
        <taxon>Thermotogati</taxon>
        <taxon>Synergistota</taxon>
        <taxon>Synergistia</taxon>
        <taxon>Synergistales</taxon>
        <taxon>Dethiosulfovibrionaceae</taxon>
        <taxon>Pyramidobacter</taxon>
    </lineage>
</organism>
<dbReference type="InterPro" id="IPR016032">
    <property type="entry name" value="Sig_transdc_resp-reg_C-effctor"/>
</dbReference>
<dbReference type="GO" id="GO:0000160">
    <property type="term" value="P:phosphorelay signal transduction system"/>
    <property type="evidence" value="ECO:0007669"/>
    <property type="project" value="InterPro"/>
</dbReference>
<keyword evidence="2" id="KW-0238">DNA-binding</keyword>
<dbReference type="SMART" id="SM00421">
    <property type="entry name" value="HTH_LUXR"/>
    <property type="match status" value="1"/>
</dbReference>
<feature type="domain" description="Response regulatory" evidence="5">
    <location>
        <begin position="3"/>
        <end position="119"/>
    </location>
</feature>
<accession>A0A6L5YDF8</accession>
<dbReference type="GO" id="GO:0003677">
    <property type="term" value="F:DNA binding"/>
    <property type="evidence" value="ECO:0007669"/>
    <property type="project" value="UniProtKB-KW"/>
</dbReference>
<proteinExistence type="predicted"/>
<sequence>MISIVLADDHPLTRAGLAALINEEEGLNLLGEASDGKQAWEMIEKLRPDVALLDIRMPEMDGITVARKVKDAKLPTKVIMLTAYNAQPYIVAALSAGARGFIVKTSAVMELTQALQSVIGGGIYLDSAIANSVDSASNELEQLSPREREVLLLSSQGFPVKEVAAKLFITERTVQAHLSSVYAKFGAKNKTEALIIALKNGVILVDELLEGELPS</sequence>